<dbReference type="GO" id="GO:0071880">
    <property type="term" value="P:adenylate cyclase-activating adrenergic receptor signaling pathway"/>
    <property type="evidence" value="ECO:0007669"/>
    <property type="project" value="TreeGrafter"/>
</dbReference>
<evidence type="ECO:0000256" key="4">
    <source>
        <dbReference type="ARBA" id="ARBA00022989"/>
    </source>
</evidence>
<dbReference type="PANTHER" id="PTHR24248">
    <property type="entry name" value="ADRENERGIC RECEPTOR-RELATED G-PROTEIN COUPLED RECEPTOR"/>
    <property type="match status" value="1"/>
</dbReference>
<dbReference type="GO" id="GO:0043410">
    <property type="term" value="P:positive regulation of MAPK cascade"/>
    <property type="evidence" value="ECO:0007669"/>
    <property type="project" value="TreeGrafter"/>
</dbReference>
<dbReference type="InterPro" id="IPR017452">
    <property type="entry name" value="GPCR_Rhodpsn_7TM"/>
</dbReference>
<keyword evidence="6 9" id="KW-0472">Membrane</keyword>
<proteinExistence type="predicted"/>
<sequence>MKEATLIYVNEIYFKDLVMSDNSTGAQTYGFTQGLPSFQQLHPLDPRGYGYVANSSNETTLESRSCMSTILLTLTLAIIVLLTITGNVLVIASVVLNGNLRTTTNYFIANLAMADLLLGTTVLPFSATLEVLQYWVFGQFFCDVWAAIDVLCCTASILSLCVISID</sequence>
<feature type="domain" description="G-protein coupled receptors family 1 profile" evidence="10">
    <location>
        <begin position="86"/>
        <end position="166"/>
    </location>
</feature>
<dbReference type="PROSITE" id="PS50262">
    <property type="entry name" value="G_PROTEIN_RECEP_F1_2"/>
    <property type="match status" value="1"/>
</dbReference>
<dbReference type="Gene3D" id="1.20.1070.10">
    <property type="entry name" value="Rhodopsin 7-helix transmembrane proteins"/>
    <property type="match status" value="1"/>
</dbReference>
<dbReference type="Pfam" id="PF00001">
    <property type="entry name" value="7tm_1"/>
    <property type="match status" value="1"/>
</dbReference>
<evidence type="ECO:0000256" key="1">
    <source>
        <dbReference type="ARBA" id="ARBA00004651"/>
    </source>
</evidence>
<evidence type="ECO:0000256" key="2">
    <source>
        <dbReference type="ARBA" id="ARBA00022475"/>
    </source>
</evidence>
<protein>
    <submittedName>
        <fullName evidence="11">Alpha-1A adrenergic receptor</fullName>
    </submittedName>
</protein>
<feature type="transmembrane region" description="Helical" evidence="9">
    <location>
        <begin position="70"/>
        <end position="96"/>
    </location>
</feature>
<accession>A0AAD8B4A7</accession>
<evidence type="ECO:0000256" key="3">
    <source>
        <dbReference type="ARBA" id="ARBA00022692"/>
    </source>
</evidence>
<evidence type="ECO:0000256" key="5">
    <source>
        <dbReference type="ARBA" id="ARBA00023040"/>
    </source>
</evidence>
<comment type="subcellular location">
    <subcellularLocation>
        <location evidence="1">Cell membrane</location>
        <topology evidence="1">Multi-pass membrane protein</topology>
    </subcellularLocation>
</comment>
<dbReference type="EMBL" id="JASAOG010000146">
    <property type="protein sequence ID" value="KAK0047770.1"/>
    <property type="molecule type" value="Genomic_DNA"/>
</dbReference>
<dbReference type="InterPro" id="IPR000276">
    <property type="entry name" value="GPCR_Rhodpsn"/>
</dbReference>
<feature type="transmembrane region" description="Helical" evidence="9">
    <location>
        <begin position="144"/>
        <end position="165"/>
    </location>
</feature>
<gene>
    <name evidence="11" type="ORF">Bpfe_022810</name>
</gene>
<keyword evidence="12" id="KW-1185">Reference proteome</keyword>
<dbReference type="GO" id="GO:0007200">
    <property type="term" value="P:phospholipase C-activating G protein-coupled receptor signaling pathway"/>
    <property type="evidence" value="ECO:0007669"/>
    <property type="project" value="TreeGrafter"/>
</dbReference>
<dbReference type="PRINTS" id="PR00237">
    <property type="entry name" value="GPCRRHODOPSN"/>
</dbReference>
<reference evidence="11" key="1">
    <citation type="journal article" date="2023" name="PLoS Negl. Trop. Dis.">
        <title>A genome sequence for Biomphalaria pfeifferi, the major vector snail for the human-infecting parasite Schistosoma mansoni.</title>
        <authorList>
            <person name="Bu L."/>
            <person name="Lu L."/>
            <person name="Laidemitt M.R."/>
            <person name="Zhang S.M."/>
            <person name="Mutuku M."/>
            <person name="Mkoji G."/>
            <person name="Steinauer M."/>
            <person name="Loker E.S."/>
        </authorList>
    </citation>
    <scope>NUCLEOTIDE SEQUENCE</scope>
    <source>
        <strain evidence="11">KasaAsao</strain>
    </source>
</reference>
<dbReference type="Proteomes" id="UP001233172">
    <property type="component" value="Unassembled WGS sequence"/>
</dbReference>
<comment type="caution">
    <text evidence="11">The sequence shown here is derived from an EMBL/GenBank/DDBJ whole genome shotgun (WGS) entry which is preliminary data.</text>
</comment>
<dbReference type="GO" id="GO:0005886">
    <property type="term" value="C:plasma membrane"/>
    <property type="evidence" value="ECO:0007669"/>
    <property type="project" value="UniProtKB-SubCell"/>
</dbReference>
<evidence type="ECO:0000256" key="8">
    <source>
        <dbReference type="ARBA" id="ARBA00023224"/>
    </source>
</evidence>
<dbReference type="AlphaFoldDB" id="A0AAD8B4A7"/>
<keyword evidence="2" id="KW-1003">Cell membrane</keyword>
<evidence type="ECO:0000313" key="11">
    <source>
        <dbReference type="EMBL" id="KAK0047770.1"/>
    </source>
</evidence>
<evidence type="ECO:0000256" key="9">
    <source>
        <dbReference type="SAM" id="Phobius"/>
    </source>
</evidence>
<evidence type="ECO:0000313" key="12">
    <source>
        <dbReference type="Proteomes" id="UP001233172"/>
    </source>
</evidence>
<keyword evidence="4 9" id="KW-1133">Transmembrane helix</keyword>
<dbReference type="PANTHER" id="PTHR24248:SF72">
    <property type="entry name" value="G-PROTEIN COUPLED RECEPTORS FAMILY 1 PROFILE DOMAIN-CONTAINING PROTEIN"/>
    <property type="match status" value="1"/>
</dbReference>
<evidence type="ECO:0000256" key="7">
    <source>
        <dbReference type="ARBA" id="ARBA00023170"/>
    </source>
</evidence>
<feature type="non-terminal residue" evidence="11">
    <location>
        <position position="166"/>
    </location>
</feature>
<dbReference type="GO" id="GO:0007204">
    <property type="term" value="P:positive regulation of cytosolic calcium ion concentration"/>
    <property type="evidence" value="ECO:0007669"/>
    <property type="project" value="TreeGrafter"/>
</dbReference>
<keyword evidence="3 9" id="KW-0812">Transmembrane</keyword>
<reference evidence="11" key="2">
    <citation type="submission" date="2023-04" db="EMBL/GenBank/DDBJ databases">
        <authorList>
            <person name="Bu L."/>
            <person name="Lu L."/>
            <person name="Laidemitt M.R."/>
            <person name="Zhang S.M."/>
            <person name="Mutuku M."/>
            <person name="Mkoji G."/>
            <person name="Steinauer M."/>
            <person name="Loker E.S."/>
        </authorList>
    </citation>
    <scope>NUCLEOTIDE SEQUENCE</scope>
    <source>
        <strain evidence="11">KasaAsao</strain>
        <tissue evidence="11">Whole Snail</tissue>
    </source>
</reference>
<keyword evidence="8" id="KW-0807">Transducer</keyword>
<feature type="transmembrane region" description="Helical" evidence="9">
    <location>
        <begin position="116"/>
        <end position="137"/>
    </location>
</feature>
<dbReference type="GO" id="GO:0004937">
    <property type="term" value="F:alpha1-adrenergic receptor activity"/>
    <property type="evidence" value="ECO:0007669"/>
    <property type="project" value="TreeGrafter"/>
</dbReference>
<evidence type="ECO:0000256" key="6">
    <source>
        <dbReference type="ARBA" id="ARBA00023136"/>
    </source>
</evidence>
<keyword evidence="5" id="KW-0297">G-protein coupled receptor</keyword>
<name>A0AAD8B4A7_BIOPF</name>
<keyword evidence="7 11" id="KW-0675">Receptor</keyword>
<dbReference type="SUPFAM" id="SSF81321">
    <property type="entry name" value="Family A G protein-coupled receptor-like"/>
    <property type="match status" value="1"/>
</dbReference>
<evidence type="ECO:0000259" key="10">
    <source>
        <dbReference type="PROSITE" id="PS50262"/>
    </source>
</evidence>
<organism evidence="11 12">
    <name type="scientific">Biomphalaria pfeifferi</name>
    <name type="common">Bloodfluke planorb</name>
    <name type="synonym">Freshwater snail</name>
    <dbReference type="NCBI Taxonomy" id="112525"/>
    <lineage>
        <taxon>Eukaryota</taxon>
        <taxon>Metazoa</taxon>
        <taxon>Spiralia</taxon>
        <taxon>Lophotrochozoa</taxon>
        <taxon>Mollusca</taxon>
        <taxon>Gastropoda</taxon>
        <taxon>Heterobranchia</taxon>
        <taxon>Euthyneura</taxon>
        <taxon>Panpulmonata</taxon>
        <taxon>Hygrophila</taxon>
        <taxon>Lymnaeoidea</taxon>
        <taxon>Planorbidae</taxon>
        <taxon>Biomphalaria</taxon>
    </lineage>
</organism>
<dbReference type="GO" id="GO:0007267">
    <property type="term" value="P:cell-cell signaling"/>
    <property type="evidence" value="ECO:0007669"/>
    <property type="project" value="TreeGrafter"/>
</dbReference>